<sequence length="590" mass="69284">MKTHGIFDIDSMLVYFFTEDCKHYIPDYSRSEGELFEAAYAKRNQQTYTSKSIYALADEISINLFHELVHSWQALSSPMIILNFLNVSKKLRANAEKLNLYTPRISDTYLFFDDNNPDIDFCYKSHRMNFIQRKNGRKLFGQIKKIYEEWQGQGYTGNWTDFVKDLKFRLETESKKSIYDMLSADLDMVPQSYNIISDEPPLAMPLLIYGHEQKGERFVCFGALIDYFDMVYFTGDNLMEAFANINDYLKRGENIPSYNPLKEEDNMYLGVYEAYRRMHKHRYETEKELALSFLALVDLAFLNDPLGVHDDIYEYDNSFRNENVSLPYRFGNLIYKAQGFRTFEIKNNDVASSIKEWQDDYCRYLGYFLPDDGIRNMVCAVLSSIINDACIYYQFPDKTKILRTISRMIQNKEDWNECLHYLLDEINEMYRLLNGAKLTSQHHMLVMIVNALLFRLAHRGEMTAPCFYPNLIANSLESLLFVYNGEYYSFPFDNYNDMPLKQMDVGHYSLLDLMVLKPMAKEGVNSCGFLSSFIPCRFQHKGMGCPLIGLSDDERKRRASIGLDYDWCHRKCVMNELDRNIKYTPNNENL</sequence>
<organism evidence="1 2">
    <name type="scientific">Bacteroides ovatus</name>
    <dbReference type="NCBI Taxonomy" id="28116"/>
    <lineage>
        <taxon>Bacteria</taxon>
        <taxon>Pseudomonadati</taxon>
        <taxon>Bacteroidota</taxon>
        <taxon>Bacteroidia</taxon>
        <taxon>Bacteroidales</taxon>
        <taxon>Bacteroidaceae</taxon>
        <taxon>Bacteroides</taxon>
    </lineage>
</organism>
<dbReference type="Proteomes" id="UP000323717">
    <property type="component" value="Unassembled WGS sequence"/>
</dbReference>
<reference evidence="1 2" key="1">
    <citation type="journal article" date="2019" name="Nat. Med.">
        <title>A library of human gut bacterial isolates paired with longitudinal multiomics data enables mechanistic microbiome research.</title>
        <authorList>
            <person name="Poyet M."/>
            <person name="Groussin M."/>
            <person name="Gibbons S.M."/>
            <person name="Avila-Pacheco J."/>
            <person name="Jiang X."/>
            <person name="Kearney S.M."/>
            <person name="Perrotta A.R."/>
            <person name="Berdy B."/>
            <person name="Zhao S."/>
            <person name="Lieberman T.D."/>
            <person name="Swanson P.K."/>
            <person name="Smith M."/>
            <person name="Roesemann S."/>
            <person name="Alexander J.E."/>
            <person name="Rich S.A."/>
            <person name="Livny J."/>
            <person name="Vlamakis H."/>
            <person name="Clish C."/>
            <person name="Bullock K."/>
            <person name="Deik A."/>
            <person name="Scott J."/>
            <person name="Pierce K.A."/>
            <person name="Xavier R.J."/>
            <person name="Alm E.J."/>
        </authorList>
    </citation>
    <scope>NUCLEOTIDE SEQUENCE [LARGE SCALE GENOMIC DNA]</scope>
    <source>
        <strain evidence="1 2">BIOML-A163</strain>
    </source>
</reference>
<comment type="caution">
    <text evidence="1">The sequence shown here is derived from an EMBL/GenBank/DDBJ whole genome shotgun (WGS) entry which is preliminary data.</text>
</comment>
<dbReference type="EMBL" id="VWLE01000072">
    <property type="protein sequence ID" value="KAA3952953.1"/>
    <property type="molecule type" value="Genomic_DNA"/>
</dbReference>
<evidence type="ECO:0000313" key="1">
    <source>
        <dbReference type="EMBL" id="KAA3952953.1"/>
    </source>
</evidence>
<gene>
    <name evidence="1" type="ORF">F3D71_07510</name>
</gene>
<protein>
    <submittedName>
        <fullName evidence="1">Uncharacterized protein</fullName>
    </submittedName>
</protein>
<evidence type="ECO:0000313" key="2">
    <source>
        <dbReference type="Proteomes" id="UP000323717"/>
    </source>
</evidence>
<proteinExistence type="predicted"/>
<accession>A0A5M5C4W2</accession>
<dbReference type="AlphaFoldDB" id="A0A5M5C4W2"/>
<name>A0A5M5C4W2_BACOV</name>